<dbReference type="Pfam" id="PF06985">
    <property type="entry name" value="HET"/>
    <property type="match status" value="1"/>
</dbReference>
<dbReference type="InterPro" id="IPR010730">
    <property type="entry name" value="HET"/>
</dbReference>
<evidence type="ECO:0000313" key="3">
    <source>
        <dbReference type="Proteomes" id="UP001148786"/>
    </source>
</evidence>
<accession>A0A9W8MX60</accession>
<proteinExistence type="predicted"/>
<organism evidence="2 3">
    <name type="scientific">Agrocybe chaxingu</name>
    <dbReference type="NCBI Taxonomy" id="84603"/>
    <lineage>
        <taxon>Eukaryota</taxon>
        <taxon>Fungi</taxon>
        <taxon>Dikarya</taxon>
        <taxon>Basidiomycota</taxon>
        <taxon>Agaricomycotina</taxon>
        <taxon>Agaricomycetes</taxon>
        <taxon>Agaricomycetidae</taxon>
        <taxon>Agaricales</taxon>
        <taxon>Agaricineae</taxon>
        <taxon>Strophariaceae</taxon>
        <taxon>Agrocybe</taxon>
    </lineage>
</organism>
<comment type="caution">
    <text evidence="2">The sequence shown here is derived from an EMBL/GenBank/DDBJ whole genome shotgun (WGS) entry which is preliminary data.</text>
</comment>
<dbReference type="Proteomes" id="UP001148786">
    <property type="component" value="Unassembled WGS sequence"/>
</dbReference>
<feature type="domain" description="Heterokaryon incompatibility" evidence="1">
    <location>
        <begin position="30"/>
        <end position="177"/>
    </location>
</feature>
<dbReference type="PANTHER" id="PTHR33112:SF12">
    <property type="entry name" value="HETEROKARYON INCOMPATIBILITY DOMAIN-CONTAINING PROTEIN"/>
    <property type="match status" value="1"/>
</dbReference>
<dbReference type="EMBL" id="JANKHO010000535">
    <property type="protein sequence ID" value="KAJ3508734.1"/>
    <property type="molecule type" value="Genomic_DNA"/>
</dbReference>
<dbReference type="OrthoDB" id="5125733at2759"/>
<gene>
    <name evidence="2" type="ORF">NLJ89_g5591</name>
</gene>
<keyword evidence="3" id="KW-1185">Reference proteome</keyword>
<name>A0A9W8MX60_9AGAR</name>
<reference evidence="2" key="1">
    <citation type="submission" date="2022-07" db="EMBL/GenBank/DDBJ databases">
        <title>Genome Sequence of Agrocybe chaxingu.</title>
        <authorList>
            <person name="Buettner E."/>
        </authorList>
    </citation>
    <scope>NUCLEOTIDE SEQUENCE</scope>
    <source>
        <strain evidence="2">MP-N11</strain>
    </source>
</reference>
<dbReference type="AlphaFoldDB" id="A0A9W8MX60"/>
<protein>
    <recommendedName>
        <fullName evidence="1">Heterokaryon incompatibility domain-containing protein</fullName>
    </recommendedName>
</protein>
<evidence type="ECO:0000313" key="2">
    <source>
        <dbReference type="EMBL" id="KAJ3508734.1"/>
    </source>
</evidence>
<sequence>MWSAPVTPLQILLIDVQQRCLIHAGQEKEYVALSYTWGGDQKIKLIRANFEQWKKPGGMPEYSKFPKTIADAMALVREMGEPYLWIDALCIIQDDEGPERDAQLKQMNKIYEFAKFTLIAATGPNADVGLPGVNQDSSRSHQMVEIIEGLELTVPFPPLLNAINVTQWRTRGWTYQEQLLSPRSLVFMPYQVYFQCDEQVFQEDLCSLGYPKEYLIMPMERILYNDRDALEVSTQEGSPTALFDRYRSVVDVYTRRDLGRKSDVIAAFAGIAMALQCFPASMGYVAGLSIAGFANSLLWTPRKPLTRRRDKIDGKDVNVCPTWSWAGWVGPVSIENLSDLDAPQISEWWIIYGPKEKEEKIKLPIAELEAELYGQRPKEGPFSQRRNGAWEVSQAHTLQFRTTVATFLVSVNEDHSSSGFFPIYDTKGQWVGKLIFTSVDAQDALKTLETKAPRLFLLVSKRSSSVAAFADPAVFPESGKEFALNVMMVHKLATSGEMERLGHGVIHVKAWKEAGPVEEDVSMV</sequence>
<dbReference type="PANTHER" id="PTHR33112">
    <property type="entry name" value="DOMAIN PROTEIN, PUTATIVE-RELATED"/>
    <property type="match status" value="1"/>
</dbReference>
<evidence type="ECO:0000259" key="1">
    <source>
        <dbReference type="Pfam" id="PF06985"/>
    </source>
</evidence>